<dbReference type="Pfam" id="PF11062">
    <property type="entry name" value="DUF2863"/>
    <property type="match status" value="1"/>
</dbReference>
<accession>A0A3A3G304</accession>
<organism evidence="1 2">
    <name type="scientific">Noviherbaspirillum saxi</name>
    <dbReference type="NCBI Taxonomy" id="2320863"/>
    <lineage>
        <taxon>Bacteria</taxon>
        <taxon>Pseudomonadati</taxon>
        <taxon>Pseudomonadota</taxon>
        <taxon>Betaproteobacteria</taxon>
        <taxon>Burkholderiales</taxon>
        <taxon>Oxalobacteraceae</taxon>
        <taxon>Noviherbaspirillum</taxon>
    </lineage>
</organism>
<dbReference type="Proteomes" id="UP000265955">
    <property type="component" value="Unassembled WGS sequence"/>
</dbReference>
<proteinExistence type="predicted"/>
<dbReference type="InterPro" id="IPR021292">
    <property type="entry name" value="DUF2863"/>
</dbReference>
<reference evidence="2" key="1">
    <citation type="submission" date="2018-09" db="EMBL/GenBank/DDBJ databases">
        <authorList>
            <person name="Zhu H."/>
        </authorList>
    </citation>
    <scope>NUCLEOTIDE SEQUENCE [LARGE SCALE GENOMIC DNA]</scope>
    <source>
        <strain evidence="2">K1R23-30</strain>
    </source>
</reference>
<dbReference type="EMBL" id="QYUO01000002">
    <property type="protein sequence ID" value="RJF95796.1"/>
    <property type="molecule type" value="Genomic_DNA"/>
</dbReference>
<dbReference type="AlphaFoldDB" id="A0A3A3G304"/>
<sequence length="403" mass="44788">MKKTKYPSATKASSAVEEPDEELADRLLALANSLRESDAYAVLGEAERKTQADLRKVVRKCLLQQREQVLADALDYSYEEDAKAHHVLRENIEDLAGTALLHRDDKAALEVNAFVIPLFIHTTGGLNSEQCFQDEDAFNRLRESIIDSGLESRKASVMLVSHAYHPDEIRHIAYCQLNAMVHEATGAMTRKKLVAADAIVGSMRGWPPSHFAPDDHALELRFLLGFALKAMDDAFYHVPEKEAAADRYFDERAERFRQWSKQATPLLRRCLVTDGRDMQIDFLYQDLFFGGKDAALAEMEVLRLLSEVQGTLELHETGPDEARAIIGPMVLNDESVLRISLHARSTGTLIGNVDGPANQAETMESAIADRADGLIAIGVREVQIARAFDSEGLPTGVRAYSPR</sequence>
<evidence type="ECO:0000313" key="2">
    <source>
        <dbReference type="Proteomes" id="UP000265955"/>
    </source>
</evidence>
<dbReference type="RefSeq" id="WP_119770943.1">
    <property type="nucleotide sequence ID" value="NZ_QYUO01000002.1"/>
</dbReference>
<comment type="caution">
    <text evidence="1">The sequence shown here is derived from an EMBL/GenBank/DDBJ whole genome shotgun (WGS) entry which is preliminary data.</text>
</comment>
<keyword evidence="2" id="KW-1185">Reference proteome</keyword>
<evidence type="ECO:0000313" key="1">
    <source>
        <dbReference type="EMBL" id="RJF95796.1"/>
    </source>
</evidence>
<dbReference type="OrthoDB" id="8742807at2"/>
<name>A0A3A3G304_9BURK</name>
<protein>
    <submittedName>
        <fullName evidence="1">DUF2863 family protein</fullName>
    </submittedName>
</protein>
<gene>
    <name evidence="1" type="ORF">D3871_20700</name>
</gene>